<reference evidence="8 9" key="1">
    <citation type="submission" date="2017-09" db="EMBL/GenBank/DDBJ databases">
        <title>Biodiversity and function of Thalassospira species in the particle-attached aromatic-hydrocarbon-degrading consortia from the surface seawater of the South China Sea.</title>
        <authorList>
            <person name="Dong C."/>
            <person name="Liu R."/>
            <person name="Shao Z."/>
        </authorList>
    </citation>
    <scope>NUCLEOTIDE SEQUENCE [LARGE SCALE GENOMIC DNA]</scope>
    <source>
        <strain evidence="8 9">CSC1P2</strain>
    </source>
</reference>
<evidence type="ECO:0000259" key="7">
    <source>
        <dbReference type="PROSITE" id="PS50112"/>
    </source>
</evidence>
<evidence type="ECO:0000256" key="5">
    <source>
        <dbReference type="ARBA" id="ARBA00022777"/>
    </source>
</evidence>
<evidence type="ECO:0000256" key="2">
    <source>
        <dbReference type="ARBA" id="ARBA00012438"/>
    </source>
</evidence>
<sequence length="375" mass="40327">MHSSKPDFALKSPISAPIDALIEALPYGAAICSQNGKILRANSALARLLGLETGALDHRQASFLHPGILRDLDEIFSTGRFWSGDIAVLNDARETVPCHMTVSAMEWADGGETIPAALLTLMENTGHRMAQQDLISHNQERNDANATKTDFLANMGHELRTPLNAIIGNAELIAEGILGDIDAAYRECGQDIHEAGLHLLALVNDVLDSAKLTDGAMKLKLAPANIITVARETVKIINDDYNRRSHKLSIDLPDHDIVIPCDRMKLKQVLINILTNAGKFTPDGGAITLALKVSDDEVIFTVTDNGVGMAPQDIPRAMTRFSQLHPEGIKESAGTGLGLPLAKMLTELHGGRFIIESSPGKGTSVKICLPQNHAA</sequence>
<dbReference type="InterPro" id="IPR003661">
    <property type="entry name" value="HisK_dim/P_dom"/>
</dbReference>
<keyword evidence="3" id="KW-0597">Phosphoprotein</keyword>
<comment type="caution">
    <text evidence="8">The sequence shown here is derived from an EMBL/GenBank/DDBJ whole genome shotgun (WGS) entry which is preliminary data.</text>
</comment>
<evidence type="ECO:0000259" key="6">
    <source>
        <dbReference type="PROSITE" id="PS50109"/>
    </source>
</evidence>
<dbReference type="InterPro" id="IPR000014">
    <property type="entry name" value="PAS"/>
</dbReference>
<dbReference type="OrthoDB" id="6115735at2"/>
<evidence type="ECO:0000313" key="9">
    <source>
        <dbReference type="Proteomes" id="UP000233597"/>
    </source>
</evidence>
<dbReference type="RefSeq" id="WP_101270590.1">
    <property type="nucleotide sequence ID" value="NZ_NWTK01000019.1"/>
</dbReference>
<dbReference type="GO" id="GO:0005886">
    <property type="term" value="C:plasma membrane"/>
    <property type="evidence" value="ECO:0007669"/>
    <property type="project" value="TreeGrafter"/>
</dbReference>
<feature type="domain" description="PAS" evidence="7">
    <location>
        <begin position="14"/>
        <end position="66"/>
    </location>
</feature>
<dbReference type="PROSITE" id="PS50109">
    <property type="entry name" value="HIS_KIN"/>
    <property type="match status" value="1"/>
</dbReference>
<dbReference type="CDD" id="cd00082">
    <property type="entry name" value="HisKA"/>
    <property type="match status" value="1"/>
</dbReference>
<name>A0A2N3KG58_9PROT</name>
<evidence type="ECO:0000256" key="3">
    <source>
        <dbReference type="ARBA" id="ARBA00022553"/>
    </source>
</evidence>
<accession>A0A2N3KG58</accession>
<dbReference type="FunFam" id="3.30.565.10:FF:000006">
    <property type="entry name" value="Sensor histidine kinase WalK"/>
    <property type="match status" value="1"/>
</dbReference>
<gene>
    <name evidence="8" type="ORF">COO20_22330</name>
</gene>
<dbReference type="InterPro" id="IPR036097">
    <property type="entry name" value="HisK_dim/P_sf"/>
</dbReference>
<dbReference type="Proteomes" id="UP000233597">
    <property type="component" value="Unassembled WGS sequence"/>
</dbReference>
<dbReference type="EMBL" id="NWTK01000019">
    <property type="protein sequence ID" value="PKR49541.1"/>
    <property type="molecule type" value="Genomic_DNA"/>
</dbReference>
<protein>
    <recommendedName>
        <fullName evidence="2">histidine kinase</fullName>
        <ecNumber evidence="2">2.7.13.3</ecNumber>
    </recommendedName>
</protein>
<dbReference type="CDD" id="cd00130">
    <property type="entry name" value="PAS"/>
    <property type="match status" value="1"/>
</dbReference>
<feature type="domain" description="Histidine kinase" evidence="6">
    <location>
        <begin position="154"/>
        <end position="373"/>
    </location>
</feature>
<dbReference type="Pfam" id="PF00512">
    <property type="entry name" value="HisKA"/>
    <property type="match status" value="1"/>
</dbReference>
<dbReference type="Gene3D" id="3.30.565.10">
    <property type="entry name" value="Histidine kinase-like ATPase, C-terminal domain"/>
    <property type="match status" value="1"/>
</dbReference>
<dbReference type="SMART" id="SM00388">
    <property type="entry name" value="HisKA"/>
    <property type="match status" value="1"/>
</dbReference>
<dbReference type="InterPro" id="IPR035965">
    <property type="entry name" value="PAS-like_dom_sf"/>
</dbReference>
<dbReference type="AlphaFoldDB" id="A0A2N3KG58"/>
<evidence type="ECO:0000313" key="8">
    <source>
        <dbReference type="EMBL" id="PKR49541.1"/>
    </source>
</evidence>
<dbReference type="PROSITE" id="PS50112">
    <property type="entry name" value="PAS"/>
    <property type="match status" value="1"/>
</dbReference>
<dbReference type="SMART" id="SM00387">
    <property type="entry name" value="HATPase_c"/>
    <property type="match status" value="1"/>
</dbReference>
<dbReference type="Pfam" id="PF13426">
    <property type="entry name" value="PAS_9"/>
    <property type="match status" value="1"/>
</dbReference>
<dbReference type="EC" id="2.7.13.3" evidence="2"/>
<dbReference type="Gene3D" id="1.10.287.130">
    <property type="match status" value="1"/>
</dbReference>
<dbReference type="GO" id="GO:0000155">
    <property type="term" value="F:phosphorelay sensor kinase activity"/>
    <property type="evidence" value="ECO:0007669"/>
    <property type="project" value="InterPro"/>
</dbReference>
<dbReference type="PANTHER" id="PTHR43047:SF63">
    <property type="entry name" value="HISTIDINE KINASE"/>
    <property type="match status" value="1"/>
</dbReference>
<keyword evidence="5 8" id="KW-0418">Kinase</keyword>
<dbReference type="SUPFAM" id="SSF55874">
    <property type="entry name" value="ATPase domain of HSP90 chaperone/DNA topoisomerase II/histidine kinase"/>
    <property type="match status" value="1"/>
</dbReference>
<dbReference type="InterPro" id="IPR036890">
    <property type="entry name" value="HATPase_C_sf"/>
</dbReference>
<evidence type="ECO:0000256" key="1">
    <source>
        <dbReference type="ARBA" id="ARBA00000085"/>
    </source>
</evidence>
<organism evidence="8 9">
    <name type="scientific">Thalassospira marina</name>
    <dbReference type="NCBI Taxonomy" id="2048283"/>
    <lineage>
        <taxon>Bacteria</taxon>
        <taxon>Pseudomonadati</taxon>
        <taxon>Pseudomonadota</taxon>
        <taxon>Alphaproteobacteria</taxon>
        <taxon>Rhodospirillales</taxon>
        <taxon>Thalassospiraceae</taxon>
        <taxon>Thalassospira</taxon>
    </lineage>
</organism>
<dbReference type="PANTHER" id="PTHR43047">
    <property type="entry name" value="TWO-COMPONENT HISTIDINE PROTEIN KINASE"/>
    <property type="match status" value="1"/>
</dbReference>
<keyword evidence="4" id="KW-0808">Transferase</keyword>
<evidence type="ECO:0000256" key="4">
    <source>
        <dbReference type="ARBA" id="ARBA00022679"/>
    </source>
</evidence>
<dbReference type="Pfam" id="PF02518">
    <property type="entry name" value="HATPase_c"/>
    <property type="match status" value="1"/>
</dbReference>
<comment type="catalytic activity">
    <reaction evidence="1">
        <text>ATP + protein L-histidine = ADP + protein N-phospho-L-histidine.</text>
        <dbReference type="EC" id="2.7.13.3"/>
    </reaction>
</comment>
<dbReference type="SUPFAM" id="SSF55785">
    <property type="entry name" value="PYP-like sensor domain (PAS domain)"/>
    <property type="match status" value="1"/>
</dbReference>
<dbReference type="InterPro" id="IPR005467">
    <property type="entry name" value="His_kinase_dom"/>
</dbReference>
<dbReference type="Gene3D" id="3.30.450.20">
    <property type="entry name" value="PAS domain"/>
    <property type="match status" value="1"/>
</dbReference>
<dbReference type="InterPro" id="IPR003594">
    <property type="entry name" value="HATPase_dom"/>
</dbReference>
<dbReference type="GO" id="GO:0009927">
    <property type="term" value="F:histidine phosphotransfer kinase activity"/>
    <property type="evidence" value="ECO:0007669"/>
    <property type="project" value="TreeGrafter"/>
</dbReference>
<dbReference type="CDD" id="cd00075">
    <property type="entry name" value="HATPase"/>
    <property type="match status" value="1"/>
</dbReference>
<dbReference type="SUPFAM" id="SSF47384">
    <property type="entry name" value="Homodimeric domain of signal transducing histidine kinase"/>
    <property type="match status" value="1"/>
</dbReference>
<proteinExistence type="predicted"/>